<evidence type="ECO:0000256" key="7">
    <source>
        <dbReference type="HAMAP-Rule" id="MF_00022"/>
    </source>
</evidence>
<dbReference type="InterPro" id="IPR008925">
    <property type="entry name" value="aa_tRNA-synth_I_cd-bd_sf"/>
</dbReference>
<evidence type="ECO:0000256" key="2">
    <source>
        <dbReference type="ARBA" id="ARBA00022598"/>
    </source>
</evidence>
<dbReference type="PROSITE" id="PS00178">
    <property type="entry name" value="AA_TRNA_LIGASE_I"/>
    <property type="match status" value="1"/>
</dbReference>
<evidence type="ECO:0000256" key="5">
    <source>
        <dbReference type="ARBA" id="ARBA00022917"/>
    </source>
</evidence>
<dbReference type="Gene3D" id="1.10.10.350">
    <property type="match status" value="1"/>
</dbReference>
<dbReference type="NCBIfam" id="TIGR00464">
    <property type="entry name" value="gltX_bact"/>
    <property type="match status" value="1"/>
</dbReference>
<dbReference type="Pfam" id="PF19269">
    <property type="entry name" value="Anticodon_2"/>
    <property type="match status" value="1"/>
</dbReference>
<dbReference type="EMBL" id="PEWD01000063">
    <property type="protein sequence ID" value="PIU68684.1"/>
    <property type="molecule type" value="Genomic_DNA"/>
</dbReference>
<comment type="catalytic activity">
    <reaction evidence="7">
        <text>tRNA(Glu) + L-glutamate + ATP = L-glutamyl-tRNA(Glu) + AMP + diphosphate</text>
        <dbReference type="Rhea" id="RHEA:23540"/>
        <dbReference type="Rhea" id="RHEA-COMP:9663"/>
        <dbReference type="Rhea" id="RHEA-COMP:9680"/>
        <dbReference type="ChEBI" id="CHEBI:29985"/>
        <dbReference type="ChEBI" id="CHEBI:30616"/>
        <dbReference type="ChEBI" id="CHEBI:33019"/>
        <dbReference type="ChEBI" id="CHEBI:78442"/>
        <dbReference type="ChEBI" id="CHEBI:78520"/>
        <dbReference type="ChEBI" id="CHEBI:456215"/>
        <dbReference type="EC" id="6.1.1.17"/>
    </reaction>
</comment>
<feature type="short sequence motif" description="'KMSKS' region" evidence="7">
    <location>
        <begin position="253"/>
        <end position="257"/>
    </location>
</feature>
<dbReference type="SUPFAM" id="SSF48163">
    <property type="entry name" value="An anticodon-binding domain of class I aminoacyl-tRNA synthetases"/>
    <property type="match status" value="1"/>
</dbReference>
<sequence>MTSKPVRLRVAPSPTGYPHVGTAFQALFDYIYAKKKVGQFIIRIEDTDQKRLVPEAEEVIYEALDWLKIYPDESPMLGGPFGPYRQSERLPLYRKYAQELMKKKKAYYCFCSTERLKEMRRAQQQQKLPPRYDRQCFHLSPAEVKKKLQSGEKAAIRMLIPENETIAVNDLLRGEVKFDSNLLDDQVILKSDGFPTYHLAVVVDDHLMQISHVVRGEEWLPSSPKHVLLYRFLGWQEPRWIHTPILRNPDHSKLSKRHGHTSIEWYREQGYLPEALINFLALLVWNHPQEKEIFSVEEMIEYFDFAQMRFLAPIFDLTKLDWLNGNHLRLLTLDELAARVKDWALRNVKKGDGEVIQNSAPVLEWMDADLESFKDRLALAQDRLKKFSEVREALEFYYQEKLIYDREDLLQGYNPPEVLDILRQAKKALEDLQDWESEVWEKSLRELADELEIKHKDLFMILRAATTARKATPPLFDVMLVVGKEKVFQRIDQAAEFLKGQR</sequence>
<comment type="similarity">
    <text evidence="1 7">Belongs to the class-I aminoacyl-tRNA synthetase family. Glutamate--tRNA ligase type 1 subfamily.</text>
</comment>
<evidence type="ECO:0000256" key="3">
    <source>
        <dbReference type="ARBA" id="ARBA00022741"/>
    </source>
</evidence>
<evidence type="ECO:0000259" key="9">
    <source>
        <dbReference type="Pfam" id="PF19269"/>
    </source>
</evidence>
<organism evidence="10 11">
    <name type="scientific">candidate division WWE3 bacterium CG06_land_8_20_14_3_00_42_16</name>
    <dbReference type="NCBI Taxonomy" id="1975083"/>
    <lineage>
        <taxon>Bacteria</taxon>
        <taxon>Katanobacteria</taxon>
    </lineage>
</organism>
<comment type="subunit">
    <text evidence="7">Monomer.</text>
</comment>
<dbReference type="GO" id="GO:0004818">
    <property type="term" value="F:glutamate-tRNA ligase activity"/>
    <property type="evidence" value="ECO:0007669"/>
    <property type="project" value="UniProtKB-UniRule"/>
</dbReference>
<keyword evidence="7" id="KW-0479">Metal-binding</keyword>
<dbReference type="PANTHER" id="PTHR43311">
    <property type="entry name" value="GLUTAMATE--TRNA LIGASE"/>
    <property type="match status" value="1"/>
</dbReference>
<dbReference type="GO" id="GO:0005829">
    <property type="term" value="C:cytosol"/>
    <property type="evidence" value="ECO:0007669"/>
    <property type="project" value="TreeGrafter"/>
</dbReference>
<keyword evidence="4 7" id="KW-0067">ATP-binding</keyword>
<dbReference type="HAMAP" id="MF_00022">
    <property type="entry name" value="Glu_tRNA_synth_type1"/>
    <property type="match status" value="1"/>
</dbReference>
<dbReference type="GO" id="GO:0006424">
    <property type="term" value="P:glutamyl-tRNA aminoacylation"/>
    <property type="evidence" value="ECO:0007669"/>
    <property type="project" value="UniProtKB-UniRule"/>
</dbReference>
<accession>A0A2M7AMT8</accession>
<feature type="binding site" evidence="7">
    <location>
        <position position="136"/>
    </location>
    <ligand>
        <name>Zn(2+)</name>
        <dbReference type="ChEBI" id="CHEBI:29105"/>
    </ligand>
</feature>
<dbReference type="InterPro" id="IPR001412">
    <property type="entry name" value="aa-tRNA-synth_I_CS"/>
</dbReference>
<gene>
    <name evidence="7" type="primary">gltX</name>
    <name evidence="10" type="ORF">COS81_03020</name>
</gene>
<dbReference type="AlphaFoldDB" id="A0A2M7AMT8"/>
<feature type="binding site" evidence="7">
    <location>
        <position position="138"/>
    </location>
    <ligand>
        <name>Zn(2+)</name>
        <dbReference type="ChEBI" id="CHEBI:29105"/>
    </ligand>
</feature>
<dbReference type="InterPro" id="IPR014729">
    <property type="entry name" value="Rossmann-like_a/b/a_fold"/>
</dbReference>
<feature type="domain" description="Glutamyl/glutaminyl-tRNA synthetase class Ib catalytic" evidence="8">
    <location>
        <begin position="6"/>
        <end position="322"/>
    </location>
</feature>
<dbReference type="InterPro" id="IPR020058">
    <property type="entry name" value="Glu/Gln-tRNA-synth_Ib_cat-dom"/>
</dbReference>
<dbReference type="InterPro" id="IPR004527">
    <property type="entry name" value="Glu-tRNA-ligase_bac/mito"/>
</dbReference>
<dbReference type="GO" id="GO:0005524">
    <property type="term" value="F:ATP binding"/>
    <property type="evidence" value="ECO:0007669"/>
    <property type="project" value="UniProtKB-UniRule"/>
</dbReference>
<dbReference type="Pfam" id="PF00749">
    <property type="entry name" value="tRNA-synt_1c"/>
    <property type="match status" value="1"/>
</dbReference>
<proteinExistence type="inferred from homology"/>
<protein>
    <recommendedName>
        <fullName evidence="7">Glutamate--tRNA ligase</fullName>
        <ecNumber evidence="7">6.1.1.17</ecNumber>
    </recommendedName>
    <alternativeName>
        <fullName evidence="7">Glutamyl-tRNA synthetase</fullName>
        <shortName evidence="7">GluRS</shortName>
    </alternativeName>
</protein>
<evidence type="ECO:0000313" key="11">
    <source>
        <dbReference type="Proteomes" id="UP000229916"/>
    </source>
</evidence>
<dbReference type="SUPFAM" id="SSF52374">
    <property type="entry name" value="Nucleotidylyl transferase"/>
    <property type="match status" value="1"/>
</dbReference>
<dbReference type="Proteomes" id="UP000229916">
    <property type="component" value="Unassembled WGS sequence"/>
</dbReference>
<comment type="function">
    <text evidence="7">Catalyzes the attachment of glutamate to tRNA(Glu) in a two-step reaction: glutamate is first activated by ATP to form Glu-AMP and then transferred to the acceptor end of tRNA(Glu).</text>
</comment>
<dbReference type="FunFam" id="3.40.50.620:FF:000045">
    <property type="entry name" value="Glutamate--tRNA ligase, mitochondrial"/>
    <property type="match status" value="1"/>
</dbReference>
<evidence type="ECO:0000256" key="6">
    <source>
        <dbReference type="ARBA" id="ARBA00023146"/>
    </source>
</evidence>
<keyword evidence="7" id="KW-0963">Cytoplasm</keyword>
<feature type="binding site" evidence="7">
    <location>
        <position position="109"/>
    </location>
    <ligand>
        <name>Zn(2+)</name>
        <dbReference type="ChEBI" id="CHEBI:29105"/>
    </ligand>
</feature>
<dbReference type="InterPro" id="IPR049940">
    <property type="entry name" value="GluQ/Sye"/>
</dbReference>
<dbReference type="EC" id="6.1.1.17" evidence="7"/>
<reference evidence="11" key="1">
    <citation type="submission" date="2017-09" db="EMBL/GenBank/DDBJ databases">
        <title>Depth-based differentiation of microbial function through sediment-hosted aquifers and enrichment of novel symbionts in the deep terrestrial subsurface.</title>
        <authorList>
            <person name="Probst A.J."/>
            <person name="Ladd B."/>
            <person name="Jarett J.K."/>
            <person name="Geller-Mcgrath D.E."/>
            <person name="Sieber C.M.K."/>
            <person name="Emerson J.B."/>
            <person name="Anantharaman K."/>
            <person name="Thomas B.C."/>
            <person name="Malmstrom R."/>
            <person name="Stieglmeier M."/>
            <person name="Klingl A."/>
            <person name="Woyke T."/>
            <person name="Ryan C.M."/>
            <person name="Banfield J.F."/>
        </authorList>
    </citation>
    <scope>NUCLEOTIDE SEQUENCE [LARGE SCALE GENOMIC DNA]</scope>
</reference>
<evidence type="ECO:0000259" key="8">
    <source>
        <dbReference type="Pfam" id="PF00749"/>
    </source>
</evidence>
<comment type="cofactor">
    <cofactor evidence="7">
        <name>Zn(2+)</name>
        <dbReference type="ChEBI" id="CHEBI:29105"/>
    </cofactor>
    <text evidence="7">Binds 1 zinc ion per subunit.</text>
</comment>
<dbReference type="Gene3D" id="3.40.50.620">
    <property type="entry name" value="HUPs"/>
    <property type="match status" value="1"/>
</dbReference>
<feature type="binding site" evidence="7">
    <location>
        <position position="256"/>
    </location>
    <ligand>
        <name>ATP</name>
        <dbReference type="ChEBI" id="CHEBI:30616"/>
    </ligand>
</feature>
<dbReference type="CDD" id="cd00808">
    <property type="entry name" value="GluRS_core"/>
    <property type="match status" value="1"/>
</dbReference>
<feature type="short sequence motif" description="'HIGH' region" evidence="7">
    <location>
        <begin position="12"/>
        <end position="22"/>
    </location>
</feature>
<comment type="subcellular location">
    <subcellularLocation>
        <location evidence="7">Cytoplasm</location>
    </subcellularLocation>
</comment>
<feature type="binding site" evidence="7">
    <location>
        <position position="111"/>
    </location>
    <ligand>
        <name>Zn(2+)</name>
        <dbReference type="ChEBI" id="CHEBI:29105"/>
    </ligand>
</feature>
<dbReference type="InterPro" id="IPR020751">
    <property type="entry name" value="aa-tRNA-synth_I_codon-bd_sub2"/>
</dbReference>
<name>A0A2M7AMT8_UNCKA</name>
<keyword evidence="7" id="KW-0862">Zinc</keyword>
<evidence type="ECO:0000256" key="1">
    <source>
        <dbReference type="ARBA" id="ARBA00007894"/>
    </source>
</evidence>
<evidence type="ECO:0000256" key="4">
    <source>
        <dbReference type="ARBA" id="ARBA00022840"/>
    </source>
</evidence>
<dbReference type="InterPro" id="IPR000924">
    <property type="entry name" value="Glu/Gln-tRNA-synth"/>
</dbReference>
<dbReference type="InterPro" id="IPR045462">
    <property type="entry name" value="aa-tRNA-synth_I_cd-bd"/>
</dbReference>
<keyword evidence="6 7" id="KW-0030">Aminoacyl-tRNA synthetase</keyword>
<dbReference type="PRINTS" id="PR00987">
    <property type="entry name" value="TRNASYNTHGLU"/>
</dbReference>
<dbReference type="PANTHER" id="PTHR43311:SF2">
    <property type="entry name" value="GLUTAMATE--TRNA LIGASE, MITOCHONDRIAL-RELATED"/>
    <property type="match status" value="1"/>
</dbReference>
<keyword evidence="3 7" id="KW-0547">Nucleotide-binding</keyword>
<keyword evidence="2 7" id="KW-0436">Ligase</keyword>
<keyword evidence="5 7" id="KW-0648">Protein biosynthesis</keyword>
<comment type="caution">
    <text evidence="10">The sequence shown here is derived from an EMBL/GenBank/DDBJ whole genome shotgun (WGS) entry which is preliminary data.</text>
</comment>
<dbReference type="GO" id="GO:0000049">
    <property type="term" value="F:tRNA binding"/>
    <property type="evidence" value="ECO:0007669"/>
    <property type="project" value="InterPro"/>
</dbReference>
<dbReference type="InterPro" id="IPR033910">
    <property type="entry name" value="GluRS_core"/>
</dbReference>
<feature type="domain" description="Aminoacyl-tRNA synthetase class I anticodon-binding" evidence="9">
    <location>
        <begin position="339"/>
        <end position="494"/>
    </location>
</feature>
<dbReference type="GO" id="GO:0008270">
    <property type="term" value="F:zinc ion binding"/>
    <property type="evidence" value="ECO:0007669"/>
    <property type="project" value="UniProtKB-UniRule"/>
</dbReference>
<evidence type="ECO:0000313" key="10">
    <source>
        <dbReference type="EMBL" id="PIU68684.1"/>
    </source>
</evidence>